<name>A0A6A3VQW7_9STRA</name>
<accession>A0A6A3VQW7</accession>
<evidence type="ECO:0000313" key="1">
    <source>
        <dbReference type="EMBL" id="KAE9164421.1"/>
    </source>
</evidence>
<dbReference type="Proteomes" id="UP000440367">
    <property type="component" value="Unassembled WGS sequence"/>
</dbReference>
<proteinExistence type="predicted"/>
<dbReference type="AlphaFoldDB" id="A0A6A3VQW7"/>
<keyword evidence="3" id="KW-1185">Reference proteome</keyword>
<sequence length="56" mass="5726">MAIAMSESVGGSLALSLLELSSASPQRTSSCSFVCEGVTMMAEACSCRARDCCNTA</sequence>
<protein>
    <submittedName>
        <fullName evidence="2">Uncharacterized protein</fullName>
    </submittedName>
</protein>
<comment type="caution">
    <text evidence="2">The sequence shown here is derived from an EMBL/GenBank/DDBJ whole genome shotgun (WGS) entry which is preliminary data.</text>
</comment>
<gene>
    <name evidence="1" type="ORF">PF002_g31606</name>
    <name evidence="2" type="ORF">PF005_g26971</name>
</gene>
<evidence type="ECO:0000313" key="4">
    <source>
        <dbReference type="Proteomes" id="UP000440367"/>
    </source>
</evidence>
<evidence type="ECO:0000313" key="3">
    <source>
        <dbReference type="Proteomes" id="UP000433483"/>
    </source>
</evidence>
<evidence type="ECO:0000313" key="2">
    <source>
        <dbReference type="EMBL" id="KAE9171850.1"/>
    </source>
</evidence>
<dbReference type="EMBL" id="QXGB01003249">
    <property type="protein sequence ID" value="KAE9171850.1"/>
    <property type="molecule type" value="Genomic_DNA"/>
</dbReference>
<dbReference type="Proteomes" id="UP000433483">
    <property type="component" value="Unassembled WGS sequence"/>
</dbReference>
<organism evidence="2 3">
    <name type="scientific">Phytophthora fragariae</name>
    <dbReference type="NCBI Taxonomy" id="53985"/>
    <lineage>
        <taxon>Eukaryota</taxon>
        <taxon>Sar</taxon>
        <taxon>Stramenopiles</taxon>
        <taxon>Oomycota</taxon>
        <taxon>Peronosporomycetes</taxon>
        <taxon>Peronosporales</taxon>
        <taxon>Peronosporaceae</taxon>
        <taxon>Phytophthora</taxon>
    </lineage>
</organism>
<reference evidence="3 4" key="1">
    <citation type="submission" date="2018-08" db="EMBL/GenBank/DDBJ databases">
        <title>Genomic investigation of the strawberry pathogen Phytophthora fragariae indicates pathogenicity is determined by transcriptional variation in three key races.</title>
        <authorList>
            <person name="Adams T.M."/>
            <person name="Armitage A.D."/>
            <person name="Sobczyk M.K."/>
            <person name="Bates H.J."/>
            <person name="Dunwell J.M."/>
            <person name="Nellist C.F."/>
            <person name="Harrison R.J."/>
        </authorList>
    </citation>
    <scope>NUCLEOTIDE SEQUENCE [LARGE SCALE GENOMIC DNA]</scope>
    <source>
        <strain evidence="1 4">BC-1</strain>
        <strain evidence="2 3">NOV-27</strain>
    </source>
</reference>
<dbReference type="EMBL" id="QXGD01005970">
    <property type="protein sequence ID" value="KAE9164421.1"/>
    <property type="molecule type" value="Genomic_DNA"/>
</dbReference>
<dbReference type="OrthoDB" id="10372480at2759"/>